<evidence type="ECO:0000256" key="3">
    <source>
        <dbReference type="ARBA" id="ARBA00006048"/>
    </source>
</evidence>
<dbReference type="PROSITE" id="PS51186">
    <property type="entry name" value="GNAT"/>
    <property type="match status" value="1"/>
</dbReference>
<evidence type="ECO:0000256" key="6">
    <source>
        <dbReference type="ARBA" id="ARBA00022824"/>
    </source>
</evidence>
<dbReference type="Pfam" id="PF00583">
    <property type="entry name" value="Acetyltransf_1"/>
    <property type="match status" value="1"/>
</dbReference>
<evidence type="ECO:0000256" key="2">
    <source>
        <dbReference type="ARBA" id="ARBA00004832"/>
    </source>
</evidence>
<keyword evidence="7" id="KW-0472">Membrane</keyword>
<evidence type="ECO:0000256" key="5">
    <source>
        <dbReference type="ARBA" id="ARBA00022679"/>
    </source>
</evidence>
<dbReference type="EC" id="2.3.1.4" evidence="10"/>
<gene>
    <name evidence="12" type="ORF">LUZ61_000342</name>
</gene>
<reference evidence="12 13" key="1">
    <citation type="journal article" date="2022" name="Cell">
        <title>Repeat-based holocentromeres influence genome architecture and karyotype evolution.</title>
        <authorList>
            <person name="Hofstatter P.G."/>
            <person name="Thangavel G."/>
            <person name="Lux T."/>
            <person name="Neumann P."/>
            <person name="Vondrak T."/>
            <person name="Novak P."/>
            <person name="Zhang M."/>
            <person name="Costa L."/>
            <person name="Castellani M."/>
            <person name="Scott A."/>
            <person name="Toegelov H."/>
            <person name="Fuchs J."/>
            <person name="Mata-Sucre Y."/>
            <person name="Dias Y."/>
            <person name="Vanzela A.L.L."/>
            <person name="Huettel B."/>
            <person name="Almeida C.C.S."/>
            <person name="Simkova H."/>
            <person name="Souza G."/>
            <person name="Pedrosa-Harand A."/>
            <person name="Macas J."/>
            <person name="Mayer K.F.X."/>
            <person name="Houben A."/>
            <person name="Marques A."/>
        </authorList>
    </citation>
    <scope>NUCLEOTIDE SEQUENCE [LARGE SCALE GENOMIC DNA]</scope>
    <source>
        <strain evidence="12">RhyTen1mFocal</strain>
    </source>
</reference>
<organism evidence="12 13">
    <name type="scientific">Rhynchospora tenuis</name>
    <dbReference type="NCBI Taxonomy" id="198213"/>
    <lineage>
        <taxon>Eukaryota</taxon>
        <taxon>Viridiplantae</taxon>
        <taxon>Streptophyta</taxon>
        <taxon>Embryophyta</taxon>
        <taxon>Tracheophyta</taxon>
        <taxon>Spermatophyta</taxon>
        <taxon>Magnoliopsida</taxon>
        <taxon>Liliopsida</taxon>
        <taxon>Poales</taxon>
        <taxon>Cyperaceae</taxon>
        <taxon>Cyperoideae</taxon>
        <taxon>Rhynchosporeae</taxon>
        <taxon>Rhynchospora</taxon>
    </lineage>
</organism>
<comment type="catalytic activity">
    <reaction evidence="9 10">
        <text>D-glucosamine 6-phosphate + acetyl-CoA = N-acetyl-D-glucosamine 6-phosphate + CoA + H(+)</text>
        <dbReference type="Rhea" id="RHEA:10292"/>
        <dbReference type="ChEBI" id="CHEBI:15378"/>
        <dbReference type="ChEBI" id="CHEBI:57287"/>
        <dbReference type="ChEBI" id="CHEBI:57288"/>
        <dbReference type="ChEBI" id="CHEBI:57513"/>
        <dbReference type="ChEBI" id="CHEBI:58725"/>
        <dbReference type="EC" id="2.3.1.4"/>
    </reaction>
</comment>
<dbReference type="GO" id="GO:0004343">
    <property type="term" value="F:glucosamine 6-phosphate N-acetyltransferase activity"/>
    <property type="evidence" value="ECO:0007669"/>
    <property type="project" value="UniProtKB-UniRule"/>
</dbReference>
<evidence type="ECO:0000256" key="4">
    <source>
        <dbReference type="ARBA" id="ARBA00011738"/>
    </source>
</evidence>
<proteinExistence type="inferred from homology"/>
<accession>A0AAD5ZEV0</accession>
<dbReference type="AlphaFoldDB" id="A0AAD5ZEV0"/>
<evidence type="ECO:0000256" key="9">
    <source>
        <dbReference type="ARBA" id="ARBA00048964"/>
    </source>
</evidence>
<dbReference type="InterPro" id="IPR000182">
    <property type="entry name" value="GNAT_dom"/>
</dbReference>
<dbReference type="PANTHER" id="PTHR13355:SF11">
    <property type="entry name" value="GLUCOSAMINE 6-PHOSPHATE N-ACETYLTRANSFERASE"/>
    <property type="match status" value="1"/>
</dbReference>
<feature type="domain" description="N-acetyltransferase" evidence="11">
    <location>
        <begin position="51"/>
        <end position="194"/>
    </location>
</feature>
<protein>
    <recommendedName>
        <fullName evidence="10">Glucosamine 6-phosphate N-acetyltransferase</fullName>
        <ecNumber evidence="10">2.3.1.4</ecNumber>
    </recommendedName>
</protein>
<evidence type="ECO:0000256" key="8">
    <source>
        <dbReference type="ARBA" id="ARBA00023315"/>
    </source>
</evidence>
<evidence type="ECO:0000256" key="10">
    <source>
        <dbReference type="RuleBase" id="RU365086"/>
    </source>
</evidence>
<dbReference type="SUPFAM" id="SSF55729">
    <property type="entry name" value="Acyl-CoA N-acyltransferases (Nat)"/>
    <property type="match status" value="1"/>
</dbReference>
<keyword evidence="6" id="KW-0256">Endoplasmic reticulum</keyword>
<comment type="caution">
    <text evidence="12">The sequence shown here is derived from an EMBL/GenBank/DDBJ whole genome shotgun (WGS) entry which is preliminary data.</text>
</comment>
<dbReference type="Proteomes" id="UP001210211">
    <property type="component" value="Unassembled WGS sequence"/>
</dbReference>
<sequence>MPLNAPPSGALFMIYCVSNSINCVMSPPSRDDSPFLTGSRMGSMPIIEDNLPIRRLEISDHKKGFVELLSQLTVCPPLSESEFQDRFSEISNLGDSHCIYVVEDPTTEGIIATGSVFIEKKFIRGGSKVGHVEDVVVAKSARGLHLGQRIVKHLVDHAKAAGCYKVVLACAPELREFYEKCGFVEKNVQMTVYF</sequence>
<keyword evidence="8 10" id="KW-0012">Acyltransferase</keyword>
<dbReference type="GO" id="GO:0006048">
    <property type="term" value="P:UDP-N-acetylglucosamine biosynthetic process"/>
    <property type="evidence" value="ECO:0007669"/>
    <property type="project" value="UniProtKB-UniRule"/>
</dbReference>
<evidence type="ECO:0000313" key="13">
    <source>
        <dbReference type="Proteomes" id="UP001210211"/>
    </source>
</evidence>
<comment type="subunit">
    <text evidence="4 10">Homodimer.</text>
</comment>
<evidence type="ECO:0000256" key="7">
    <source>
        <dbReference type="ARBA" id="ARBA00023136"/>
    </source>
</evidence>
<comment type="pathway">
    <text evidence="2 10">Nucleotide-sugar biosynthesis; UDP-N-acetyl-alpha-D-glucosamine biosynthesis; N-acetyl-alpha-D-glucosamine 1-phosphate from alpha-D-glucosamine 6-phosphate (route I): step 1/2.</text>
</comment>
<keyword evidence="5 10" id="KW-0808">Transferase</keyword>
<comment type="subcellular location">
    <subcellularLocation>
        <location evidence="1">Endoplasmic reticulum membrane</location>
        <topology evidence="1">Peripheral membrane protein</topology>
    </subcellularLocation>
</comment>
<dbReference type="Gene3D" id="3.40.630.30">
    <property type="match status" value="1"/>
</dbReference>
<evidence type="ECO:0000313" key="12">
    <source>
        <dbReference type="EMBL" id="KAJ3696637.1"/>
    </source>
</evidence>
<dbReference type="EMBL" id="JAMRDG010000001">
    <property type="protein sequence ID" value="KAJ3696637.1"/>
    <property type="molecule type" value="Genomic_DNA"/>
</dbReference>
<evidence type="ECO:0000259" key="11">
    <source>
        <dbReference type="PROSITE" id="PS51186"/>
    </source>
</evidence>
<dbReference type="GO" id="GO:0006044">
    <property type="term" value="P:N-acetylglucosamine metabolic process"/>
    <property type="evidence" value="ECO:0007669"/>
    <property type="project" value="UniProtKB-ARBA"/>
</dbReference>
<comment type="similarity">
    <text evidence="3 10">Belongs to the acetyltransferase family. GNA1 subfamily.</text>
</comment>
<name>A0AAD5ZEV0_9POAL</name>
<dbReference type="PANTHER" id="PTHR13355">
    <property type="entry name" value="GLUCOSAMINE 6-PHOSPHATE N-ACETYLTRANSFERASE"/>
    <property type="match status" value="1"/>
</dbReference>
<dbReference type="FunFam" id="3.40.630.30:FF:000048">
    <property type="entry name" value="Glucosamine 6-phosphate N-acetyltransferase"/>
    <property type="match status" value="1"/>
</dbReference>
<dbReference type="InterPro" id="IPR039143">
    <property type="entry name" value="GNPNAT1-like"/>
</dbReference>
<dbReference type="GO" id="GO:0005789">
    <property type="term" value="C:endoplasmic reticulum membrane"/>
    <property type="evidence" value="ECO:0007669"/>
    <property type="project" value="UniProtKB-SubCell"/>
</dbReference>
<evidence type="ECO:0000256" key="1">
    <source>
        <dbReference type="ARBA" id="ARBA00004406"/>
    </source>
</evidence>
<dbReference type="CDD" id="cd04301">
    <property type="entry name" value="NAT_SF"/>
    <property type="match status" value="1"/>
</dbReference>
<dbReference type="InterPro" id="IPR016181">
    <property type="entry name" value="Acyl_CoA_acyltransferase"/>
</dbReference>
<keyword evidence="13" id="KW-1185">Reference proteome</keyword>